<evidence type="ECO:0000256" key="8">
    <source>
        <dbReference type="ARBA" id="ARBA00022840"/>
    </source>
</evidence>
<evidence type="ECO:0000256" key="10">
    <source>
        <dbReference type="ARBA" id="ARBA00022917"/>
    </source>
</evidence>
<feature type="binding site" evidence="13">
    <location>
        <position position="362"/>
    </location>
    <ligand>
        <name>Mg(2+)</name>
        <dbReference type="ChEBI" id="CHEBI:18420"/>
        <note>shared with alpha subunit</note>
    </ligand>
</feature>
<feature type="binding site" evidence="13">
    <location>
        <position position="361"/>
    </location>
    <ligand>
        <name>Mg(2+)</name>
        <dbReference type="ChEBI" id="CHEBI:18420"/>
        <note>shared with alpha subunit</note>
    </ligand>
</feature>
<dbReference type="PANTHER" id="PTHR10947">
    <property type="entry name" value="PHENYLALANYL-TRNA SYNTHETASE BETA CHAIN AND LEUCINE-RICH REPEAT-CONTAINING PROTEIN 47"/>
    <property type="match status" value="1"/>
</dbReference>
<feature type="binding site" evidence="13">
    <location>
        <position position="352"/>
    </location>
    <ligand>
        <name>Mg(2+)</name>
        <dbReference type="ChEBI" id="CHEBI:18420"/>
        <note>shared with alpha subunit</note>
    </ligand>
</feature>
<evidence type="ECO:0000256" key="9">
    <source>
        <dbReference type="ARBA" id="ARBA00022842"/>
    </source>
</evidence>
<dbReference type="Pfam" id="PF03483">
    <property type="entry name" value="B3_4"/>
    <property type="match status" value="1"/>
</dbReference>
<dbReference type="PROSITE" id="PS51447">
    <property type="entry name" value="FDX_ACB"/>
    <property type="match status" value="1"/>
</dbReference>
<dbReference type="AlphaFoldDB" id="A0A0F9ZLV8"/>
<evidence type="ECO:0000256" key="12">
    <source>
        <dbReference type="ARBA" id="ARBA00049255"/>
    </source>
</evidence>
<dbReference type="Gene3D" id="3.30.70.380">
    <property type="entry name" value="Ferrodoxin-fold anticodon-binding domain"/>
    <property type="match status" value="1"/>
</dbReference>
<name>A0A0F9ZLV8_9BACT</name>
<dbReference type="SUPFAM" id="SSF54991">
    <property type="entry name" value="Anticodon-binding domain of PheRS"/>
    <property type="match status" value="1"/>
</dbReference>
<feature type="domain" description="B5" evidence="15">
    <location>
        <begin position="298"/>
        <end position="374"/>
    </location>
</feature>
<dbReference type="SUPFAM" id="SSF46955">
    <property type="entry name" value="Putative DNA-binding domain"/>
    <property type="match status" value="2"/>
</dbReference>
<dbReference type="GO" id="GO:0000287">
    <property type="term" value="F:magnesium ion binding"/>
    <property type="evidence" value="ECO:0007669"/>
    <property type="project" value="UniProtKB-UniRule"/>
</dbReference>
<evidence type="ECO:0000256" key="3">
    <source>
        <dbReference type="ARBA" id="ARBA00011209"/>
    </source>
</evidence>
<dbReference type="GO" id="GO:0003723">
    <property type="term" value="F:RNA binding"/>
    <property type="evidence" value="ECO:0007669"/>
    <property type="project" value="InterPro"/>
</dbReference>
<accession>A0A0F9ZLV8</accession>
<reference evidence="16 17" key="1">
    <citation type="journal article" date="2015" name="Nature">
        <title>rRNA introns, odd ribosomes, and small enigmatic genomes across a large radiation of phyla.</title>
        <authorList>
            <person name="Brown C.T."/>
            <person name="Hug L.A."/>
            <person name="Thomas B.C."/>
            <person name="Sharon I."/>
            <person name="Castelle C.J."/>
            <person name="Singh A."/>
            <person name="Wilkins M.J."/>
            <person name="Williams K.H."/>
            <person name="Banfield J.F."/>
        </authorList>
    </citation>
    <scope>NUCLEOTIDE SEQUENCE [LARGE SCALE GENOMIC DNA]</scope>
</reference>
<comment type="caution">
    <text evidence="16">The sequence shown here is derived from an EMBL/GenBank/DDBJ whole genome shotgun (WGS) entry which is preliminary data.</text>
</comment>
<comment type="similarity">
    <text evidence="2 13">Belongs to the phenylalanyl-tRNA synthetase beta subunit family. Type 1 subfamily.</text>
</comment>
<sequence>MDILIPDSWLRRFLDTKVKPDEIAKYLSLCGPSIERIKKTKDEDYIYSVEITTNRVDCASVLGIAREASAILPRFGISAKLKIKKEEIKNKYDFKNKVKYLDAIVDSKLCPRFTAVLIKNVKLKDSPEKIKNMLLKVGVRPINNLVDVSNYIMHELGQPVHTFDYDKIVGSKMILRESRVNELVTTLDGKKFKLDGGDIVIEDGSGKLIDLCGIMGGENSAIDSSTKNVLLFVQNYNKHVIRKTSMKLDLRTEAAVLFEKGLDSENIKPAILLAIDLIEKLSGGKTEKEVLDIYPKSYKTKMIKVDKLRIDKIIGIEISTKDISKYLKTLGFEVYLQGETLQVTVPSWRADDIDIQEDIAEEIARIYGYHNLPCILMGGELPKPQSTNNFKVELDVKQILKSLGGFEIYNLSLVEKGQLKLSNPLGPDSGYLRDNLKDSLIQNIKDNPQEKNYIHIFEMANVYLARKNDLPEEILTLAGIIKNGDYRKSKGIVQTLLKELLIDYTEKLEDGKGYFPNQRLEIYSDKERIGEYGNLENNLFTYEFDMQKLINCKKTNTKFKEAFKYPPQVEDLTLVIPEKTYVGEVMKFISDFDIRISNLELIDIYQNNYTFNIEYQDENKTLTDKEVKEIRNKILSELKSKFGITIKG</sequence>
<evidence type="ECO:0000259" key="14">
    <source>
        <dbReference type="PROSITE" id="PS51447"/>
    </source>
</evidence>
<dbReference type="InterPro" id="IPR005146">
    <property type="entry name" value="B3/B4_tRNA-bd"/>
</dbReference>
<dbReference type="InterPro" id="IPR005121">
    <property type="entry name" value="Fdx_antiC-bd"/>
</dbReference>
<evidence type="ECO:0000256" key="1">
    <source>
        <dbReference type="ARBA" id="ARBA00004496"/>
    </source>
</evidence>
<dbReference type="PATRIC" id="fig|1618566.3.peg.215"/>
<dbReference type="InterPro" id="IPR045864">
    <property type="entry name" value="aa-tRNA-synth_II/BPL/LPL"/>
</dbReference>
<dbReference type="InterPro" id="IPR004532">
    <property type="entry name" value="Phe-tRNA-ligase_IIc_bsu_bact"/>
</dbReference>
<evidence type="ECO:0000256" key="7">
    <source>
        <dbReference type="ARBA" id="ARBA00022741"/>
    </source>
</evidence>
<keyword evidence="7 13" id="KW-0547">Nucleotide-binding</keyword>
<evidence type="ECO:0000259" key="15">
    <source>
        <dbReference type="PROSITE" id="PS51483"/>
    </source>
</evidence>
<dbReference type="SMART" id="SM00896">
    <property type="entry name" value="FDX-ACB"/>
    <property type="match status" value="1"/>
</dbReference>
<proteinExistence type="inferred from homology"/>
<dbReference type="InterPro" id="IPR005147">
    <property type="entry name" value="tRNA_synthase_B5-dom"/>
</dbReference>
<comment type="subunit">
    <text evidence="3 13">Tetramer of two alpha and two beta subunits.</text>
</comment>
<dbReference type="Gene3D" id="3.50.40.10">
    <property type="entry name" value="Phenylalanyl-trna Synthetase, Chain B, domain 3"/>
    <property type="match status" value="1"/>
</dbReference>
<dbReference type="InterPro" id="IPR041616">
    <property type="entry name" value="PheRS_beta_core"/>
</dbReference>
<evidence type="ECO:0000256" key="5">
    <source>
        <dbReference type="ARBA" id="ARBA00022598"/>
    </source>
</evidence>
<keyword evidence="10 13" id="KW-0648">Protein biosynthesis</keyword>
<comment type="subcellular location">
    <subcellularLocation>
        <location evidence="1 13">Cytoplasm</location>
    </subcellularLocation>
</comment>
<dbReference type="STRING" id="1618566.UR35_C0002G0036"/>
<dbReference type="GO" id="GO:0009328">
    <property type="term" value="C:phenylalanine-tRNA ligase complex"/>
    <property type="evidence" value="ECO:0007669"/>
    <property type="project" value="TreeGrafter"/>
</dbReference>
<protein>
    <recommendedName>
        <fullName evidence="13">Phenylalanine--tRNA ligase beta subunit</fullName>
        <ecNumber evidence="13">6.1.1.20</ecNumber>
    </recommendedName>
    <alternativeName>
        <fullName evidence="13">Phenylalanyl-tRNA synthetase beta subunit</fullName>
        <shortName evidence="13">PheRS</shortName>
    </alternativeName>
</protein>
<feature type="binding site" evidence="13">
    <location>
        <position position="358"/>
    </location>
    <ligand>
        <name>Mg(2+)</name>
        <dbReference type="ChEBI" id="CHEBI:18420"/>
        <note>shared with alpha subunit</note>
    </ligand>
</feature>
<dbReference type="SMART" id="SM00873">
    <property type="entry name" value="B3_4"/>
    <property type="match status" value="1"/>
</dbReference>
<dbReference type="SUPFAM" id="SSF56037">
    <property type="entry name" value="PheT/TilS domain"/>
    <property type="match status" value="1"/>
</dbReference>
<dbReference type="InterPro" id="IPR009061">
    <property type="entry name" value="DNA-bd_dom_put_sf"/>
</dbReference>
<comment type="catalytic activity">
    <reaction evidence="12 13">
        <text>tRNA(Phe) + L-phenylalanine + ATP = L-phenylalanyl-tRNA(Phe) + AMP + diphosphate + H(+)</text>
        <dbReference type="Rhea" id="RHEA:19413"/>
        <dbReference type="Rhea" id="RHEA-COMP:9668"/>
        <dbReference type="Rhea" id="RHEA-COMP:9699"/>
        <dbReference type="ChEBI" id="CHEBI:15378"/>
        <dbReference type="ChEBI" id="CHEBI:30616"/>
        <dbReference type="ChEBI" id="CHEBI:33019"/>
        <dbReference type="ChEBI" id="CHEBI:58095"/>
        <dbReference type="ChEBI" id="CHEBI:78442"/>
        <dbReference type="ChEBI" id="CHEBI:78531"/>
        <dbReference type="ChEBI" id="CHEBI:456215"/>
        <dbReference type="EC" id="6.1.1.20"/>
    </reaction>
</comment>
<dbReference type="NCBIfam" id="TIGR00472">
    <property type="entry name" value="pheT_bact"/>
    <property type="match status" value="1"/>
</dbReference>
<keyword evidence="6 13" id="KW-0479">Metal-binding</keyword>
<dbReference type="GO" id="GO:0004826">
    <property type="term" value="F:phenylalanine-tRNA ligase activity"/>
    <property type="evidence" value="ECO:0007669"/>
    <property type="project" value="UniProtKB-UniRule"/>
</dbReference>
<evidence type="ECO:0000313" key="16">
    <source>
        <dbReference type="EMBL" id="KKP45203.1"/>
    </source>
</evidence>
<dbReference type="Proteomes" id="UP000034778">
    <property type="component" value="Unassembled WGS sequence"/>
</dbReference>
<evidence type="ECO:0000256" key="11">
    <source>
        <dbReference type="ARBA" id="ARBA00023146"/>
    </source>
</evidence>
<dbReference type="HAMAP" id="MF_00283">
    <property type="entry name" value="Phe_tRNA_synth_beta1"/>
    <property type="match status" value="1"/>
</dbReference>
<dbReference type="Pfam" id="PF03147">
    <property type="entry name" value="FDX-ACB"/>
    <property type="match status" value="1"/>
</dbReference>
<dbReference type="Gene3D" id="3.30.56.10">
    <property type="match status" value="2"/>
</dbReference>
<dbReference type="GO" id="GO:0006432">
    <property type="term" value="P:phenylalanyl-tRNA aminoacylation"/>
    <property type="evidence" value="ECO:0007669"/>
    <property type="project" value="UniProtKB-UniRule"/>
</dbReference>
<dbReference type="InterPro" id="IPR036690">
    <property type="entry name" value="Fdx_antiC-bd_sf"/>
</dbReference>
<dbReference type="InterPro" id="IPR045060">
    <property type="entry name" value="Phe-tRNA-ligase_IIc_bsu"/>
</dbReference>
<evidence type="ECO:0000256" key="2">
    <source>
        <dbReference type="ARBA" id="ARBA00008653"/>
    </source>
</evidence>
<feature type="domain" description="FDX-ACB" evidence="14">
    <location>
        <begin position="563"/>
        <end position="647"/>
    </location>
</feature>
<evidence type="ECO:0000313" key="17">
    <source>
        <dbReference type="Proteomes" id="UP000034778"/>
    </source>
</evidence>
<evidence type="ECO:0000256" key="6">
    <source>
        <dbReference type="ARBA" id="ARBA00022723"/>
    </source>
</evidence>
<keyword evidence="11 13" id="KW-0030">Aminoacyl-tRNA synthetase</keyword>
<dbReference type="FunFam" id="3.30.56.10:FF:000002">
    <property type="entry name" value="Phenylalanine--tRNA ligase beta subunit"/>
    <property type="match status" value="1"/>
</dbReference>
<organism evidence="16 17">
    <name type="scientific">Candidatus Woesebacteria bacterium GW2011_GWB1_33_22</name>
    <dbReference type="NCBI Taxonomy" id="1618566"/>
    <lineage>
        <taxon>Bacteria</taxon>
        <taxon>Candidatus Woeseibacteriota</taxon>
    </lineage>
</organism>
<dbReference type="InterPro" id="IPR020825">
    <property type="entry name" value="Phe-tRNA_synthase-like_B3/B4"/>
</dbReference>
<dbReference type="PANTHER" id="PTHR10947:SF0">
    <property type="entry name" value="PHENYLALANINE--TRNA LIGASE BETA SUBUNIT"/>
    <property type="match status" value="1"/>
</dbReference>
<keyword evidence="8 13" id="KW-0067">ATP-binding</keyword>
<evidence type="ECO:0000256" key="4">
    <source>
        <dbReference type="ARBA" id="ARBA00022490"/>
    </source>
</evidence>
<dbReference type="Pfam" id="PF17759">
    <property type="entry name" value="tRNA_synthFbeta"/>
    <property type="match status" value="1"/>
</dbReference>
<dbReference type="Gene3D" id="3.30.930.10">
    <property type="entry name" value="Bira Bifunctional Protein, Domain 2"/>
    <property type="match status" value="1"/>
</dbReference>
<dbReference type="EC" id="6.1.1.20" evidence="13"/>
<dbReference type="Pfam" id="PF03484">
    <property type="entry name" value="B5"/>
    <property type="match status" value="1"/>
</dbReference>
<dbReference type="GO" id="GO:0005524">
    <property type="term" value="F:ATP binding"/>
    <property type="evidence" value="ECO:0007669"/>
    <property type="project" value="UniProtKB-UniRule"/>
</dbReference>
<keyword evidence="4 13" id="KW-0963">Cytoplasm</keyword>
<comment type="cofactor">
    <cofactor evidence="13">
        <name>Mg(2+)</name>
        <dbReference type="ChEBI" id="CHEBI:18420"/>
    </cofactor>
    <text evidence="13">Binds 2 magnesium ions per tetramer.</text>
</comment>
<dbReference type="EMBL" id="LBOW01000002">
    <property type="protein sequence ID" value="KKP45203.1"/>
    <property type="molecule type" value="Genomic_DNA"/>
</dbReference>
<dbReference type="PROSITE" id="PS51483">
    <property type="entry name" value="B5"/>
    <property type="match status" value="1"/>
</dbReference>
<dbReference type="SMART" id="SM00874">
    <property type="entry name" value="B5"/>
    <property type="match status" value="1"/>
</dbReference>
<dbReference type="SUPFAM" id="SSF55681">
    <property type="entry name" value="Class II aaRS and biotin synthetases"/>
    <property type="match status" value="1"/>
</dbReference>
<keyword evidence="9 13" id="KW-0460">Magnesium</keyword>
<keyword evidence="5 13" id="KW-0436">Ligase</keyword>
<gene>
    <name evidence="13" type="primary">pheT</name>
    <name evidence="16" type="ORF">UR35_C0002G0036</name>
</gene>
<evidence type="ECO:0000256" key="13">
    <source>
        <dbReference type="HAMAP-Rule" id="MF_00283"/>
    </source>
</evidence>